<evidence type="ECO:0000259" key="7">
    <source>
        <dbReference type="PROSITE" id="PS50968"/>
    </source>
</evidence>
<evidence type="ECO:0000256" key="5">
    <source>
        <dbReference type="ARBA" id="ARBA00023267"/>
    </source>
</evidence>
<dbReference type="RefSeq" id="WP_115363392.1">
    <property type="nucleotide sequence ID" value="NZ_QDKL01000003.1"/>
</dbReference>
<dbReference type="PROSITE" id="PS00867">
    <property type="entry name" value="CPSASE_2"/>
    <property type="match status" value="1"/>
</dbReference>
<dbReference type="PROSITE" id="PS00866">
    <property type="entry name" value="CPSASE_1"/>
    <property type="match status" value="1"/>
</dbReference>
<dbReference type="SMART" id="SM00878">
    <property type="entry name" value="Biotin_carb_C"/>
    <property type="match status" value="1"/>
</dbReference>
<dbReference type="PANTHER" id="PTHR18866:SF33">
    <property type="entry name" value="METHYLCROTONOYL-COA CARBOXYLASE SUBUNIT ALPHA, MITOCHONDRIAL-RELATED"/>
    <property type="match status" value="1"/>
</dbReference>
<dbReference type="PROSITE" id="PS50979">
    <property type="entry name" value="BC"/>
    <property type="match status" value="1"/>
</dbReference>
<dbReference type="SUPFAM" id="SSF51246">
    <property type="entry name" value="Rudiment single hybrid motif"/>
    <property type="match status" value="1"/>
</dbReference>
<dbReference type="InterPro" id="IPR016185">
    <property type="entry name" value="PreATP-grasp_dom_sf"/>
</dbReference>
<dbReference type="SUPFAM" id="SSF56059">
    <property type="entry name" value="Glutathione synthetase ATP-binding domain-like"/>
    <property type="match status" value="1"/>
</dbReference>
<keyword evidence="3 6" id="KW-0547">Nucleotide-binding</keyword>
<dbReference type="InterPro" id="IPR001882">
    <property type="entry name" value="Biotin_BS"/>
</dbReference>
<dbReference type="Pfam" id="PF00289">
    <property type="entry name" value="Biotin_carb_N"/>
    <property type="match status" value="1"/>
</dbReference>
<dbReference type="SUPFAM" id="SSF51230">
    <property type="entry name" value="Single hybrid motif"/>
    <property type="match status" value="1"/>
</dbReference>
<dbReference type="Gene3D" id="2.40.50.100">
    <property type="match status" value="1"/>
</dbReference>
<gene>
    <name evidence="10" type="ORF">DAY19_13610</name>
</gene>
<dbReference type="InterPro" id="IPR005482">
    <property type="entry name" value="Biotin_COase_C"/>
</dbReference>
<accession>A0ABY0IEG0</accession>
<evidence type="ECO:0000256" key="1">
    <source>
        <dbReference type="ARBA" id="ARBA00001953"/>
    </source>
</evidence>
<dbReference type="InterPro" id="IPR000089">
    <property type="entry name" value="Biotin_lipoyl"/>
</dbReference>
<dbReference type="InterPro" id="IPR050856">
    <property type="entry name" value="Biotin_carboxylase_complex"/>
</dbReference>
<keyword evidence="11" id="KW-1185">Reference proteome</keyword>
<evidence type="ECO:0000256" key="3">
    <source>
        <dbReference type="ARBA" id="ARBA00022741"/>
    </source>
</evidence>
<keyword evidence="4 6" id="KW-0067">ATP-binding</keyword>
<dbReference type="Pfam" id="PF02785">
    <property type="entry name" value="Biotin_carb_C"/>
    <property type="match status" value="1"/>
</dbReference>
<feature type="domain" description="ATP-grasp" evidence="8">
    <location>
        <begin position="122"/>
        <end position="318"/>
    </location>
</feature>
<evidence type="ECO:0000313" key="10">
    <source>
        <dbReference type="EMBL" id="RZF21012.1"/>
    </source>
</evidence>
<dbReference type="InterPro" id="IPR005479">
    <property type="entry name" value="CPAse_ATP-bd"/>
</dbReference>
<reference evidence="11" key="1">
    <citation type="journal article" date="2019" name="Int. J. Syst. Evol. Microbiol.">
        <title>Halobacteriovorax valvorus sp. nov., a novel prokaryotic predator isolated from coastal seawater of China.</title>
        <authorList>
            <person name="Chen M.-X."/>
        </authorList>
    </citation>
    <scope>NUCLEOTIDE SEQUENCE [LARGE SCALE GENOMIC DNA]</scope>
    <source>
        <strain evidence="11">BL9</strain>
    </source>
</reference>
<organism evidence="10 11">
    <name type="scientific">Halobacteriovorax vibrionivorans</name>
    <dbReference type="NCBI Taxonomy" id="2152716"/>
    <lineage>
        <taxon>Bacteria</taxon>
        <taxon>Pseudomonadati</taxon>
        <taxon>Bdellovibrionota</taxon>
        <taxon>Bacteriovoracia</taxon>
        <taxon>Bacteriovoracales</taxon>
        <taxon>Halobacteriovoraceae</taxon>
        <taxon>Halobacteriovorax</taxon>
    </lineage>
</organism>
<dbReference type="InterPro" id="IPR011761">
    <property type="entry name" value="ATP-grasp"/>
</dbReference>
<dbReference type="PROSITE" id="PS50968">
    <property type="entry name" value="BIOTINYL_LIPOYL"/>
    <property type="match status" value="1"/>
</dbReference>
<dbReference type="PROSITE" id="PS00188">
    <property type="entry name" value="BIOTIN"/>
    <property type="match status" value="1"/>
</dbReference>
<dbReference type="InterPro" id="IPR011054">
    <property type="entry name" value="Rudment_hybrid_motif"/>
</dbReference>
<feature type="domain" description="Lipoyl-binding" evidence="7">
    <location>
        <begin position="562"/>
        <end position="634"/>
    </location>
</feature>
<dbReference type="InterPro" id="IPR005481">
    <property type="entry name" value="BC-like_N"/>
</dbReference>
<dbReference type="PANTHER" id="PTHR18866">
    <property type="entry name" value="CARBOXYLASE:PYRUVATE/ACETYL-COA/PROPIONYL-COA CARBOXYLASE"/>
    <property type="match status" value="1"/>
</dbReference>
<dbReference type="Proteomes" id="UP000443582">
    <property type="component" value="Unassembled WGS sequence"/>
</dbReference>
<evidence type="ECO:0000256" key="2">
    <source>
        <dbReference type="ARBA" id="ARBA00022598"/>
    </source>
</evidence>
<evidence type="ECO:0000256" key="6">
    <source>
        <dbReference type="PROSITE-ProRule" id="PRU00409"/>
    </source>
</evidence>
<dbReference type="PROSITE" id="PS50975">
    <property type="entry name" value="ATP_GRASP"/>
    <property type="match status" value="1"/>
</dbReference>
<sequence>MKEINKVLIANRAEIALRVIKTCRNLGIKTVTLYTFEERNLPQREFADESYYLEGNLLSETYLNMDKIIQIAKDSGCDAIHPGYGFLSENAEFSQKVTDAGLIFIGPTPEHIILMGDKKGSKDKMIEIGVPVIPGYNGENQDPELLKSQADKMGYPVLIKASAGGGGKGMRIVESSQDFLAELESCKREALSSFGSDIVLIEKFITSPRHIEIQVVSDTHGNHFHFFERECSIQRRHQKIIEETPSLALGDELRKAMTDAAIKITKSINYHGAGTIELILDGNEFYFLEMNTRLQVEHPVTEMVTGFDLVDLQLIAASGKAFDFTQDDIRQIGHAIECRIYAEDPDNDFMPAIGRLEYIGDAIDGVRLDTGYKNGNSITVNFDPMIAKVITWGADRDEAIGTMIAGLNHLPFEGLTTNNDYLVRILKHDAFLKGDTYTHFVKTYEEDLAPAEVYAEEIAATLAHDFLRDNILFDSFRMSGEALETRHYIVDGNELTATFKFSGVSSLIVRFFDFTFAVDIEEDALWVNDVPFHILTQKNAYIVNSKRVEAKRLVAKRSGAATGEAGDMSSPMPGKVLKVLVEAGQSVSVGDALIVMEAMKMEHTVKASRDGKVDAILVNEGQTIDGGVELVELA</sequence>
<comment type="caution">
    <text evidence="10">The sequence shown here is derived from an EMBL/GenBank/DDBJ whole genome shotgun (WGS) entry which is preliminary data.</text>
</comment>
<keyword evidence="2" id="KW-0436">Ligase</keyword>
<evidence type="ECO:0000259" key="9">
    <source>
        <dbReference type="PROSITE" id="PS50979"/>
    </source>
</evidence>
<dbReference type="EMBL" id="QDKL01000003">
    <property type="protein sequence ID" value="RZF21012.1"/>
    <property type="molecule type" value="Genomic_DNA"/>
</dbReference>
<dbReference type="SUPFAM" id="SSF52440">
    <property type="entry name" value="PreATP-grasp domain"/>
    <property type="match status" value="1"/>
</dbReference>
<dbReference type="CDD" id="cd06850">
    <property type="entry name" value="biotinyl_domain"/>
    <property type="match status" value="1"/>
</dbReference>
<feature type="domain" description="Biotin carboxylation" evidence="9">
    <location>
        <begin position="3"/>
        <end position="446"/>
    </location>
</feature>
<evidence type="ECO:0000256" key="4">
    <source>
        <dbReference type="ARBA" id="ARBA00022840"/>
    </source>
</evidence>
<protein>
    <submittedName>
        <fullName evidence="10">ATP-grasp domain-containing protein</fullName>
    </submittedName>
</protein>
<proteinExistence type="predicted"/>
<dbReference type="Gene3D" id="3.30.470.20">
    <property type="entry name" value="ATP-grasp fold, B domain"/>
    <property type="match status" value="1"/>
</dbReference>
<evidence type="ECO:0000259" key="8">
    <source>
        <dbReference type="PROSITE" id="PS50975"/>
    </source>
</evidence>
<comment type="cofactor">
    <cofactor evidence="1">
        <name>biotin</name>
        <dbReference type="ChEBI" id="CHEBI:57586"/>
    </cofactor>
</comment>
<dbReference type="InterPro" id="IPR011764">
    <property type="entry name" value="Biotin_carboxylation_dom"/>
</dbReference>
<dbReference type="InterPro" id="IPR011053">
    <property type="entry name" value="Single_hybrid_motif"/>
</dbReference>
<evidence type="ECO:0000313" key="11">
    <source>
        <dbReference type="Proteomes" id="UP000443582"/>
    </source>
</evidence>
<dbReference type="Pfam" id="PF00364">
    <property type="entry name" value="Biotin_lipoyl"/>
    <property type="match status" value="1"/>
</dbReference>
<name>A0ABY0IEG0_9BACT</name>
<keyword evidence="5" id="KW-0092">Biotin</keyword>
<dbReference type="Pfam" id="PF02786">
    <property type="entry name" value="CPSase_L_D2"/>
    <property type="match status" value="1"/>
</dbReference>